<feature type="region of interest" description="Disordered" evidence="11">
    <location>
        <begin position="67"/>
        <end position="101"/>
    </location>
</feature>
<feature type="compositionally biased region" description="Polar residues" evidence="11">
    <location>
        <begin position="437"/>
        <end position="446"/>
    </location>
</feature>
<feature type="compositionally biased region" description="Polar residues" evidence="11">
    <location>
        <begin position="7"/>
        <end position="27"/>
    </location>
</feature>
<dbReference type="InterPro" id="IPR023394">
    <property type="entry name" value="Sec7_C_sf"/>
</dbReference>
<name>A0A8J2T9A0_ZYGB2</name>
<dbReference type="Pfam" id="PF23633">
    <property type="entry name" value="PH_GEF_YEL1"/>
    <property type="match status" value="1"/>
</dbReference>
<evidence type="ECO:0000256" key="10">
    <source>
        <dbReference type="ARBA" id="ARBA00040041"/>
    </source>
</evidence>
<feature type="region of interest" description="Disordered" evidence="11">
    <location>
        <begin position="434"/>
        <end position="466"/>
    </location>
</feature>
<dbReference type="GO" id="GO:0005934">
    <property type="term" value="C:cellular bud tip"/>
    <property type="evidence" value="ECO:0007669"/>
    <property type="project" value="UniProtKB-SubCell"/>
</dbReference>
<evidence type="ECO:0000256" key="6">
    <source>
        <dbReference type="ARBA" id="ARBA00022658"/>
    </source>
</evidence>
<proteinExistence type="inferred from homology"/>
<organism evidence="13 14">
    <name type="scientific">Zygosaccharomyces bailii (strain CLIB 213 / ATCC 58445 / CBS 680 / BCRC 21525 / NBRC 1098 / NCYC 1416 / NRRL Y-2227)</name>
    <dbReference type="NCBI Taxonomy" id="1333698"/>
    <lineage>
        <taxon>Eukaryota</taxon>
        <taxon>Fungi</taxon>
        <taxon>Dikarya</taxon>
        <taxon>Ascomycota</taxon>
        <taxon>Saccharomycotina</taxon>
        <taxon>Saccharomycetes</taxon>
        <taxon>Saccharomycetales</taxon>
        <taxon>Saccharomycetaceae</taxon>
        <taxon>Zygosaccharomyces</taxon>
    </lineage>
</organism>
<protein>
    <recommendedName>
        <fullName evidence="10">Guanine-nucleotide exchange factor YEL1</fullName>
    </recommendedName>
</protein>
<evidence type="ECO:0000256" key="7">
    <source>
        <dbReference type="ARBA" id="ARBA00023136"/>
    </source>
</evidence>
<keyword evidence="6" id="KW-0344">Guanine-nucleotide releasing factor</keyword>
<keyword evidence="5" id="KW-0963">Cytoplasm</keyword>
<dbReference type="PROSITE" id="PS50190">
    <property type="entry name" value="SEC7"/>
    <property type="match status" value="1"/>
</dbReference>
<evidence type="ECO:0000256" key="5">
    <source>
        <dbReference type="ARBA" id="ARBA00022490"/>
    </source>
</evidence>
<sequence>MCKTPVRYNTSYDASCRASNDPGSTSPKVRDGTPSRLSITSISSVVTASPRLIVSPKMQNIHMLVENEEESKSTTSSVMDEQEESPSRGPSKGEQHDARAKRDTVLWAQAQAEVDVHNQPKVRAEAEELVRCQEAQGIAEARAQVQYQIGMQPRNELEIEQEMKQEGFPAAEQEEEKDNIAASLIEKGDAASPATIQRLEPQTDESRQEIQENSEKPETEKEEQKMESHSNEQRLEAQEAAVKIVQGIYDKINYREYANFLGAKENYEVLRKFIVLLEPLPNSLVLSLYKLVTRIYFIAEAQAIDRILEELSKGWVTANPETHWGNHYKLCHIVLFSLLILNSDLHNTENANNQTKFSKEEFIDNTLYAVSKEGSKSNFNLSKYEMEIRDELGIYYDALKYMSLPLLSRDEGKRDSRRRESRDYRDSKILLRRKNSKVSSRSQLGPNTENSSSEDDASSVFSGSSTSVKRESHYTSNWRFHNNKPLPALYHKESFDEAFRFSNNTLWCMDSGIEINERNLSSPTSDRSTTQRSNRFMPSSSGIFRWITRSKTKSLLHENRSPVAFFDGNTRWVKVRCRICEGRIYVFRTRSQCSGMQNSTDDAEDIKRTSDVYFVCSLYEAMAEVVQENVVVHNSHRPANHNRKSADNDAVHRGNFTVTIPAALHRKKTVLEFQTSNVEEAQKFVNCVNFWAARLTPVPTAQFEIVSNEENGWSPRLLSEKPSFTSLDRICLSSWKPLLSIGHLYSEQENDTEEIGMANKIAALQKFSEYLQQTIDSHNKVKPHMISVWRRTRNFDKAMDNWNKKYLYLNELNEKSSVYLYVLNMSLERLEQ</sequence>
<dbReference type="GO" id="GO:0005886">
    <property type="term" value="C:plasma membrane"/>
    <property type="evidence" value="ECO:0007669"/>
    <property type="project" value="UniProtKB-SubCell"/>
</dbReference>
<feature type="domain" description="SEC7" evidence="12">
    <location>
        <begin position="196"/>
        <end position="402"/>
    </location>
</feature>
<accession>A0A8J2T9A0</accession>
<dbReference type="GO" id="GO:0005935">
    <property type="term" value="C:cellular bud neck"/>
    <property type="evidence" value="ECO:0007669"/>
    <property type="project" value="UniProtKB-SubCell"/>
</dbReference>
<dbReference type="EMBL" id="HG316463">
    <property type="protein sequence ID" value="CDF91201.1"/>
    <property type="molecule type" value="Genomic_DNA"/>
</dbReference>
<evidence type="ECO:0000259" key="12">
    <source>
        <dbReference type="PROSITE" id="PS50190"/>
    </source>
</evidence>
<evidence type="ECO:0000256" key="1">
    <source>
        <dbReference type="ARBA" id="ARBA00004202"/>
    </source>
</evidence>
<feature type="compositionally biased region" description="Basic and acidic residues" evidence="11">
    <location>
        <begin position="91"/>
        <end position="101"/>
    </location>
</feature>
<reference evidence="14" key="1">
    <citation type="journal article" date="2013" name="Genome Announc.">
        <title>Genome sequence of the food spoilage yeast Zygosaccharomyces bailii CLIB 213(T).</title>
        <authorList>
            <person name="Galeote V."/>
            <person name="Bigey F."/>
            <person name="Devillers H."/>
            <person name="Neuveglise C."/>
            <person name="Dequin S."/>
        </authorList>
    </citation>
    <scope>NUCLEOTIDE SEQUENCE [LARGE SCALE GENOMIC DNA]</scope>
    <source>
        <strain evidence="14">CLIB 213 / ATCC 58445 / CBS 680 / CCRC 21525 / NBRC 1098 / NCYC 1416 / NRRL Y-2227</strain>
    </source>
</reference>
<dbReference type="GO" id="GO:0005737">
    <property type="term" value="C:cytoplasm"/>
    <property type="evidence" value="ECO:0007669"/>
    <property type="project" value="UniProtKB-SubCell"/>
</dbReference>
<dbReference type="InterPro" id="IPR035999">
    <property type="entry name" value="Sec7_dom_sf"/>
</dbReference>
<evidence type="ECO:0000256" key="9">
    <source>
        <dbReference type="ARBA" id="ARBA00038404"/>
    </source>
</evidence>
<gene>
    <name evidence="13" type="ORF">BN860_01970g</name>
</gene>
<keyword evidence="4" id="KW-1003">Cell membrane</keyword>
<evidence type="ECO:0000256" key="3">
    <source>
        <dbReference type="ARBA" id="ARBA00004496"/>
    </source>
</evidence>
<dbReference type="SMART" id="SM00222">
    <property type="entry name" value="Sec7"/>
    <property type="match status" value="1"/>
</dbReference>
<evidence type="ECO:0000256" key="2">
    <source>
        <dbReference type="ARBA" id="ARBA00004266"/>
    </source>
</evidence>
<dbReference type="GO" id="GO:0005085">
    <property type="term" value="F:guanyl-nucleotide exchange factor activity"/>
    <property type="evidence" value="ECO:0007669"/>
    <property type="project" value="UniProtKB-KW"/>
</dbReference>
<dbReference type="InterPro" id="IPR000904">
    <property type="entry name" value="Sec7_dom"/>
</dbReference>
<keyword evidence="7" id="KW-0472">Membrane</keyword>
<evidence type="ECO:0000256" key="4">
    <source>
        <dbReference type="ARBA" id="ARBA00022475"/>
    </source>
</evidence>
<comment type="subcellular location">
    <subcellularLocation>
        <location evidence="2">Bud neck</location>
    </subcellularLocation>
    <subcellularLocation>
        <location evidence="8">Bud tip</location>
    </subcellularLocation>
    <subcellularLocation>
        <location evidence="1">Cell membrane</location>
        <topology evidence="1">Peripheral membrane protein</topology>
    </subcellularLocation>
    <subcellularLocation>
        <location evidence="3">Cytoplasm</location>
    </subcellularLocation>
</comment>
<feature type="region of interest" description="Disordered" evidence="11">
    <location>
        <begin position="186"/>
        <end position="234"/>
    </location>
</feature>
<comment type="similarity">
    <text evidence="9">Belongs to the YEL1 family.</text>
</comment>
<dbReference type="InterPro" id="IPR056468">
    <property type="entry name" value="PH_GEF_YEL1"/>
</dbReference>
<evidence type="ECO:0000256" key="11">
    <source>
        <dbReference type="SAM" id="MobiDB-lite"/>
    </source>
</evidence>
<dbReference type="SUPFAM" id="SSF48425">
    <property type="entry name" value="Sec7 domain"/>
    <property type="match status" value="1"/>
</dbReference>
<dbReference type="OrthoDB" id="2157641at2759"/>
<keyword evidence="14" id="KW-1185">Reference proteome</keyword>
<dbReference type="Pfam" id="PF01369">
    <property type="entry name" value="Sec7"/>
    <property type="match status" value="1"/>
</dbReference>
<evidence type="ECO:0000313" key="14">
    <source>
        <dbReference type="Proteomes" id="UP000019375"/>
    </source>
</evidence>
<dbReference type="Proteomes" id="UP000019375">
    <property type="component" value="Unassembled WGS sequence"/>
</dbReference>
<dbReference type="GO" id="GO:0032012">
    <property type="term" value="P:regulation of ARF protein signal transduction"/>
    <property type="evidence" value="ECO:0007669"/>
    <property type="project" value="InterPro"/>
</dbReference>
<feature type="region of interest" description="Disordered" evidence="11">
    <location>
        <begin position="1"/>
        <end position="36"/>
    </location>
</feature>
<dbReference type="AlphaFoldDB" id="A0A8J2T9A0"/>
<evidence type="ECO:0000313" key="13">
    <source>
        <dbReference type="EMBL" id="CDF91201.1"/>
    </source>
</evidence>
<evidence type="ECO:0000256" key="8">
    <source>
        <dbReference type="ARBA" id="ARBA00037853"/>
    </source>
</evidence>
<dbReference type="Gene3D" id="1.10.1000.11">
    <property type="entry name" value="Arf Nucleotide-binding Site Opener,domain 2"/>
    <property type="match status" value="1"/>
</dbReference>
<feature type="compositionally biased region" description="Basic and acidic residues" evidence="11">
    <location>
        <begin position="204"/>
        <end position="234"/>
    </location>
</feature>